<dbReference type="Proteomes" id="UP001601303">
    <property type="component" value="Unassembled WGS sequence"/>
</dbReference>
<gene>
    <name evidence="3" type="ORF">ACFYNQ_02250</name>
</gene>
<dbReference type="InterPro" id="IPR017972">
    <property type="entry name" value="Cyt_P450_CS"/>
</dbReference>
<dbReference type="EMBL" id="JBIAHM010000001">
    <property type="protein sequence ID" value="MFE9597383.1"/>
    <property type="molecule type" value="Genomic_DNA"/>
</dbReference>
<comment type="similarity">
    <text evidence="1 2">Belongs to the cytochrome P450 family.</text>
</comment>
<keyword evidence="2" id="KW-0503">Monooxygenase</keyword>
<keyword evidence="4" id="KW-1185">Reference proteome</keyword>
<keyword evidence="2" id="KW-0349">Heme</keyword>
<dbReference type="PANTHER" id="PTHR46696">
    <property type="entry name" value="P450, PUTATIVE (EUROFUNG)-RELATED"/>
    <property type="match status" value="1"/>
</dbReference>
<comment type="caution">
    <text evidence="3">The sequence shown here is derived from an EMBL/GenBank/DDBJ whole genome shotgun (WGS) entry which is preliminary data.</text>
</comment>
<dbReference type="RefSeq" id="WP_388101958.1">
    <property type="nucleotide sequence ID" value="NZ_JBIAHM010000001.1"/>
</dbReference>
<evidence type="ECO:0000313" key="3">
    <source>
        <dbReference type="EMBL" id="MFE9597383.1"/>
    </source>
</evidence>
<evidence type="ECO:0000256" key="2">
    <source>
        <dbReference type="RuleBase" id="RU000461"/>
    </source>
</evidence>
<dbReference type="Gene3D" id="1.10.630.10">
    <property type="entry name" value="Cytochrome P450"/>
    <property type="match status" value="1"/>
</dbReference>
<organism evidence="3 4">
    <name type="scientific">Streptomyces hokutonensis</name>
    <dbReference type="NCBI Taxonomy" id="1306990"/>
    <lineage>
        <taxon>Bacteria</taxon>
        <taxon>Bacillati</taxon>
        <taxon>Actinomycetota</taxon>
        <taxon>Actinomycetes</taxon>
        <taxon>Kitasatosporales</taxon>
        <taxon>Streptomycetaceae</taxon>
        <taxon>Streptomyces</taxon>
    </lineage>
</organism>
<evidence type="ECO:0000256" key="1">
    <source>
        <dbReference type="ARBA" id="ARBA00010617"/>
    </source>
</evidence>
<reference evidence="3 4" key="1">
    <citation type="submission" date="2024-10" db="EMBL/GenBank/DDBJ databases">
        <title>The Natural Products Discovery Center: Release of the First 8490 Sequenced Strains for Exploring Actinobacteria Biosynthetic Diversity.</title>
        <authorList>
            <person name="Kalkreuter E."/>
            <person name="Kautsar S.A."/>
            <person name="Yang D."/>
            <person name="Bader C.D."/>
            <person name="Teijaro C.N."/>
            <person name="Fluegel L."/>
            <person name="Davis C.M."/>
            <person name="Simpson J.R."/>
            <person name="Lauterbach L."/>
            <person name="Steele A.D."/>
            <person name="Gui C."/>
            <person name="Meng S."/>
            <person name="Li G."/>
            <person name="Viehrig K."/>
            <person name="Ye F."/>
            <person name="Su P."/>
            <person name="Kiefer A.F."/>
            <person name="Nichols A."/>
            <person name="Cepeda A.J."/>
            <person name="Yan W."/>
            <person name="Fan B."/>
            <person name="Jiang Y."/>
            <person name="Adhikari A."/>
            <person name="Zheng C.-J."/>
            <person name="Schuster L."/>
            <person name="Cowan T.M."/>
            <person name="Smanski M.J."/>
            <person name="Chevrette M.G."/>
            <person name="De Carvalho L.P.S."/>
            <person name="Shen B."/>
        </authorList>
    </citation>
    <scope>NUCLEOTIDE SEQUENCE [LARGE SCALE GENOMIC DNA]</scope>
    <source>
        <strain evidence="3 4">NPDC006488</strain>
    </source>
</reference>
<protein>
    <submittedName>
        <fullName evidence="3">Cytochrome P450</fullName>
    </submittedName>
</protein>
<name>A0ABW6LW80_9ACTN</name>
<dbReference type="Pfam" id="PF00067">
    <property type="entry name" value="p450"/>
    <property type="match status" value="2"/>
</dbReference>
<dbReference type="PRINTS" id="PR00385">
    <property type="entry name" value="P450"/>
</dbReference>
<accession>A0ABW6LW80</accession>
<dbReference type="CDD" id="cd11029">
    <property type="entry name" value="CYP107-like"/>
    <property type="match status" value="1"/>
</dbReference>
<keyword evidence="2" id="KW-0560">Oxidoreductase</keyword>
<dbReference type="PROSITE" id="PS00086">
    <property type="entry name" value="CYTOCHROME_P450"/>
    <property type="match status" value="1"/>
</dbReference>
<dbReference type="SUPFAM" id="SSF48264">
    <property type="entry name" value="Cytochrome P450"/>
    <property type="match status" value="1"/>
</dbReference>
<keyword evidence="2" id="KW-0479">Metal-binding</keyword>
<dbReference type="InterPro" id="IPR001128">
    <property type="entry name" value="Cyt_P450"/>
</dbReference>
<dbReference type="PRINTS" id="PR00359">
    <property type="entry name" value="BP450"/>
</dbReference>
<sequence>MSTRIVLDPFVGDLNGESARLRAAGPLAAVELPGGVPVWAVTHHAEAKQLLTDPRLVKDINVWGAWQRGEIPADWPLIGLANPGRSMLTVDGADHRRMRTLVAQALTPRRVEQMRERIAKLTEGLLNGVEAAEDEVVDLKAEFAYPLPMYVIADLMGIAESQLPRLKELFEKFFSTQTPPAEVIATLTELAGIMAATVAAKRAEPGDDLTSALIAASEDGDHLTDEEIVSTLQLMVAAGHETTISLIVNAVVNLSTHPVQRALVLAGEADWSSVVEETLRHSTPTSHVLIRFATEDVQVGDKVLPAGDALIVSYAAIGRDEQAHGPTAGEFDITRTSENRHISFGHGPHVCPGAALSRLEADVALPALYERFPHLDLAVPASELRNKPVVTQNDIFELPVRLTS</sequence>
<evidence type="ECO:0000313" key="4">
    <source>
        <dbReference type="Proteomes" id="UP001601303"/>
    </source>
</evidence>
<dbReference type="InterPro" id="IPR002397">
    <property type="entry name" value="Cyt_P450_B"/>
</dbReference>
<dbReference type="InterPro" id="IPR036396">
    <property type="entry name" value="Cyt_P450_sf"/>
</dbReference>
<dbReference type="PANTHER" id="PTHR46696:SF1">
    <property type="entry name" value="CYTOCHROME P450 YJIB-RELATED"/>
    <property type="match status" value="1"/>
</dbReference>
<proteinExistence type="inferred from homology"/>
<keyword evidence="2" id="KW-0408">Iron</keyword>